<proteinExistence type="predicted"/>
<organism evidence="1 2">
    <name type="scientific">Penicillium chrysogenum</name>
    <name type="common">Penicillium notatum</name>
    <dbReference type="NCBI Taxonomy" id="5076"/>
    <lineage>
        <taxon>Eukaryota</taxon>
        <taxon>Fungi</taxon>
        <taxon>Dikarya</taxon>
        <taxon>Ascomycota</taxon>
        <taxon>Pezizomycotina</taxon>
        <taxon>Eurotiomycetes</taxon>
        <taxon>Eurotiomycetidae</taxon>
        <taxon>Eurotiales</taxon>
        <taxon>Aspergillaceae</taxon>
        <taxon>Penicillium</taxon>
        <taxon>Penicillium chrysogenum species complex</taxon>
    </lineage>
</organism>
<comment type="caution">
    <text evidence="1">The sequence shown here is derived from an EMBL/GenBank/DDBJ whole genome shotgun (WGS) entry which is preliminary data.</text>
</comment>
<gene>
    <name evidence="1" type="ORF">N7505_008934</name>
</gene>
<evidence type="ECO:0000313" key="2">
    <source>
        <dbReference type="Proteomes" id="UP001220256"/>
    </source>
</evidence>
<protein>
    <submittedName>
        <fullName evidence="1">Uncharacterized protein</fullName>
    </submittedName>
</protein>
<feature type="non-terminal residue" evidence="1">
    <location>
        <position position="241"/>
    </location>
</feature>
<dbReference type="Proteomes" id="UP001220256">
    <property type="component" value="Unassembled WGS sequence"/>
</dbReference>
<accession>A0ABQ8WC65</accession>
<keyword evidence="2" id="KW-1185">Reference proteome</keyword>
<name>A0ABQ8WC65_PENCH</name>
<evidence type="ECO:0000313" key="1">
    <source>
        <dbReference type="EMBL" id="KAJ5262067.1"/>
    </source>
</evidence>
<reference evidence="1 2" key="1">
    <citation type="journal article" date="2023" name="IMA Fungus">
        <title>Comparative genomic study of the Penicillium genus elucidates a diverse pangenome and 15 lateral gene transfer events.</title>
        <authorList>
            <person name="Petersen C."/>
            <person name="Sorensen T."/>
            <person name="Nielsen M.R."/>
            <person name="Sondergaard T.E."/>
            <person name="Sorensen J.L."/>
            <person name="Fitzpatrick D.A."/>
            <person name="Frisvad J.C."/>
            <person name="Nielsen K.L."/>
        </authorList>
    </citation>
    <scope>NUCLEOTIDE SEQUENCE [LARGE SCALE GENOMIC DNA]</scope>
    <source>
        <strain evidence="1 2">IBT 3361</strain>
    </source>
</reference>
<sequence length="241" mass="26918">MALSNDAKEALALVLRELTSTTPTLTSSVAPTTPGIPLSVIPSPAPAPSPPIPAQYISTRFSDLKGNPVSGSRLTYTKQYKEAEATRKAAKEANKEITMIVIFYLQEKPGETNPIPDTSISVNLRPKQIILNIDSFARDYFVTGLPSIVDFRPEWTDKFYFTKEMQYIKGKYYPRWISGVDETFDGTIKELINKLPGRKAKLHVVVKRYQDTYSFEADLWDDEAPFHMTTPSPAPPEAATL</sequence>
<dbReference type="EMBL" id="JAPVEB010000006">
    <property type="protein sequence ID" value="KAJ5262067.1"/>
    <property type="molecule type" value="Genomic_DNA"/>
</dbReference>